<feature type="domain" description="Flagellar hook-associated protein FlgK helical" evidence="11">
    <location>
        <begin position="94"/>
        <end position="330"/>
    </location>
</feature>
<dbReference type="Pfam" id="PF00460">
    <property type="entry name" value="Flg_bb_rod"/>
    <property type="match status" value="1"/>
</dbReference>
<evidence type="ECO:0000259" key="11">
    <source>
        <dbReference type="Pfam" id="PF22638"/>
    </source>
</evidence>
<keyword evidence="12" id="KW-0282">Flagellum</keyword>
<dbReference type="PANTHER" id="PTHR30033:SF1">
    <property type="entry name" value="FLAGELLAR HOOK-ASSOCIATED PROTEIN 1"/>
    <property type="match status" value="1"/>
</dbReference>
<dbReference type="GO" id="GO:0044780">
    <property type="term" value="P:bacterial-type flagellum assembly"/>
    <property type="evidence" value="ECO:0007669"/>
    <property type="project" value="InterPro"/>
</dbReference>
<name>A0A3E0WRW8_9GAMM</name>
<evidence type="ECO:0000313" key="13">
    <source>
        <dbReference type="Proteomes" id="UP000256763"/>
    </source>
</evidence>
<feature type="coiled-coil region" evidence="8">
    <location>
        <begin position="162"/>
        <end position="189"/>
    </location>
</feature>
<comment type="caution">
    <text evidence="12">The sequence shown here is derived from an EMBL/GenBank/DDBJ whole genome shotgun (WGS) entry which is preliminary data.</text>
</comment>
<comment type="subcellular location">
    <subcellularLocation>
        <location evidence="1 7">Bacterial flagellum</location>
    </subcellularLocation>
    <subcellularLocation>
        <location evidence="2 7">Secreted</location>
    </subcellularLocation>
</comment>
<dbReference type="AlphaFoldDB" id="A0A3E0WRW8"/>
<evidence type="ECO:0000256" key="4">
    <source>
        <dbReference type="ARBA" id="ARBA00016244"/>
    </source>
</evidence>
<dbReference type="InterPro" id="IPR001444">
    <property type="entry name" value="Flag_bb_rod_N"/>
</dbReference>
<protein>
    <recommendedName>
        <fullName evidence="4 7">Flagellar hook-associated protein 1</fullName>
        <shortName evidence="7">HAP1</shortName>
    </recommendedName>
</protein>
<organism evidence="12 13">
    <name type="scientific">Alkalilimnicola ehrlichii</name>
    <dbReference type="NCBI Taxonomy" id="351052"/>
    <lineage>
        <taxon>Bacteria</taxon>
        <taxon>Pseudomonadati</taxon>
        <taxon>Pseudomonadota</taxon>
        <taxon>Gammaproteobacteria</taxon>
        <taxon>Chromatiales</taxon>
        <taxon>Ectothiorhodospiraceae</taxon>
        <taxon>Alkalilimnicola</taxon>
    </lineage>
</organism>
<gene>
    <name evidence="7" type="primary">flgK</name>
    <name evidence="12" type="ORF">CAL65_12380</name>
</gene>
<dbReference type="Pfam" id="PF06429">
    <property type="entry name" value="Flg_bbr_C"/>
    <property type="match status" value="1"/>
</dbReference>
<evidence type="ECO:0000256" key="3">
    <source>
        <dbReference type="ARBA" id="ARBA00009677"/>
    </source>
</evidence>
<evidence type="ECO:0000256" key="1">
    <source>
        <dbReference type="ARBA" id="ARBA00004365"/>
    </source>
</evidence>
<dbReference type="NCBIfam" id="TIGR02492">
    <property type="entry name" value="flgK_ends"/>
    <property type="match status" value="1"/>
</dbReference>
<proteinExistence type="inferred from homology"/>
<keyword evidence="12" id="KW-0966">Cell projection</keyword>
<dbReference type="Pfam" id="PF22638">
    <property type="entry name" value="FlgK_D1"/>
    <property type="match status" value="1"/>
</dbReference>
<dbReference type="InterPro" id="IPR053927">
    <property type="entry name" value="FlgK_helical"/>
</dbReference>
<dbReference type="GO" id="GO:0005576">
    <property type="term" value="C:extracellular region"/>
    <property type="evidence" value="ECO:0007669"/>
    <property type="project" value="UniProtKB-SubCell"/>
</dbReference>
<evidence type="ECO:0000259" key="10">
    <source>
        <dbReference type="Pfam" id="PF06429"/>
    </source>
</evidence>
<dbReference type="EMBL" id="NFZW01000011">
    <property type="protein sequence ID" value="RFA35720.1"/>
    <property type="molecule type" value="Genomic_DNA"/>
</dbReference>
<evidence type="ECO:0000256" key="5">
    <source>
        <dbReference type="ARBA" id="ARBA00022525"/>
    </source>
</evidence>
<evidence type="ECO:0000256" key="2">
    <source>
        <dbReference type="ARBA" id="ARBA00004613"/>
    </source>
</evidence>
<evidence type="ECO:0000313" key="12">
    <source>
        <dbReference type="EMBL" id="RFA35720.1"/>
    </source>
</evidence>
<evidence type="ECO:0000256" key="8">
    <source>
        <dbReference type="SAM" id="Coils"/>
    </source>
</evidence>
<dbReference type="RefSeq" id="WP_116302485.1">
    <property type="nucleotide sequence ID" value="NZ_NFZV01000011.1"/>
</dbReference>
<dbReference type="InterPro" id="IPR010930">
    <property type="entry name" value="Flg_bb/hook_C_dom"/>
</dbReference>
<sequence length="467" mass="50740">MADLLGIGISGLLAFQRGLATTSHNISNVNTEGYSRQSVSYGTRMPHPSPGGWMGTGVNVTSINRIMDETRNNSVRTNQSEFHELKAYADLGARLDNLVADKNAGLAPAMQGLFDAMQQVTTDPTSISAREIVIAEADNLAARFAFFENRFSELDQDINRNIEVQIREVNEFAGEIARLNKEIQMLEGRPGGPPNDLLDKRDHALSELSKRVGVSSVIQSDGTMNVFIGSGQALVVGHSAFELTTVEPAVHNPDDPSRVEIGIVRGNGDPINITRHLTGGSISGLLDFRENILDPEREELRRLAETIHDTFNEAHSQGYDLDGNPGGDFFAMEGGRLVVALDDARQLAAAGSLDPNGDPQVGDNENMLAMIELANERHDELGNASYQDFYASLVGRVGTQTMRANMNMDAQQVLLNQAIAAREEVSGVNLEEEAANLMRLQQSYHAAAQSIAVADTLFQSLLDAVRR</sequence>
<keyword evidence="13" id="KW-1185">Reference proteome</keyword>
<dbReference type="PANTHER" id="PTHR30033">
    <property type="entry name" value="FLAGELLAR HOOK-ASSOCIATED PROTEIN 1"/>
    <property type="match status" value="1"/>
</dbReference>
<evidence type="ECO:0000259" key="9">
    <source>
        <dbReference type="Pfam" id="PF00460"/>
    </source>
</evidence>
<evidence type="ECO:0000256" key="7">
    <source>
        <dbReference type="RuleBase" id="RU362065"/>
    </source>
</evidence>
<accession>A0A3E0WRW8</accession>
<dbReference type="SUPFAM" id="SSF64518">
    <property type="entry name" value="Phase 1 flagellin"/>
    <property type="match status" value="1"/>
</dbReference>
<keyword evidence="12" id="KW-0969">Cilium</keyword>
<dbReference type="PRINTS" id="PR01005">
    <property type="entry name" value="FLGHOOKAP1"/>
</dbReference>
<reference evidence="13" key="1">
    <citation type="submission" date="2017-05" db="EMBL/GenBank/DDBJ databases">
        <authorList>
            <person name="Sharma S."/>
            <person name="Sidhu C."/>
            <person name="Pinnaka A.K."/>
        </authorList>
    </citation>
    <scope>NUCLEOTIDE SEQUENCE [LARGE SCALE GENOMIC DNA]</scope>
    <source>
        <strain evidence="13">AK93</strain>
    </source>
</reference>
<comment type="similarity">
    <text evidence="3 7">Belongs to the flagella basal body rod proteins family.</text>
</comment>
<evidence type="ECO:0000256" key="6">
    <source>
        <dbReference type="ARBA" id="ARBA00023143"/>
    </source>
</evidence>
<dbReference type="GO" id="GO:0009424">
    <property type="term" value="C:bacterial-type flagellum hook"/>
    <property type="evidence" value="ECO:0007669"/>
    <property type="project" value="UniProtKB-UniRule"/>
</dbReference>
<keyword evidence="6 7" id="KW-0975">Bacterial flagellum</keyword>
<dbReference type="InterPro" id="IPR002371">
    <property type="entry name" value="FlgK"/>
</dbReference>
<dbReference type="OrthoDB" id="9802553at2"/>
<feature type="domain" description="Flagellar basal-body/hook protein C-terminal" evidence="10">
    <location>
        <begin position="424"/>
        <end position="463"/>
    </location>
</feature>
<keyword evidence="5 7" id="KW-0964">Secreted</keyword>
<feature type="domain" description="Flagellar basal body rod protein N-terminal" evidence="9">
    <location>
        <begin position="7"/>
        <end position="34"/>
    </location>
</feature>
<dbReference type="Proteomes" id="UP000256763">
    <property type="component" value="Unassembled WGS sequence"/>
</dbReference>
<keyword evidence="8" id="KW-0175">Coiled coil</keyword>
<dbReference type="GO" id="GO:0005198">
    <property type="term" value="F:structural molecule activity"/>
    <property type="evidence" value="ECO:0007669"/>
    <property type="project" value="UniProtKB-UniRule"/>
</dbReference>